<feature type="compositionally biased region" description="Basic and acidic residues" evidence="1">
    <location>
        <begin position="81"/>
        <end position="92"/>
    </location>
</feature>
<dbReference type="KEGG" id="tva:4775608"/>
<sequence length="496" mass="56905">MTYQISEQDMKTLADQMKSLEADLGATIKIVTNLLNSSKEKASKKNTSKEKTSKKNTSKEQTSQTNTPNKPPKNKGKKAKNPPEPKPIKMEPKSYNFDFDFLQKNYIDKTKLEEFKVGDSATVQIFKDKDPISVDFVDAENFRKLSAGTLSTNELVFLDYVKEADKTKKIIIVMNLTKCFFVLDTKENLITLLSEFNEMAVVHEHKNRFIDMDHQLESKIVDIQLVLKLARGNDSRIESLAEEFKDSIFSTNMRYRTESKKIDRNIITKYSMIYFVYLGSLFLNMKKVPPLDVSKGGVIIDPCHFCKFSVEGTGIVGEWPDDYSKPLNKLTDPLTKSTFDIMYLQDEDDLEMISKIPIDFISDITIRDKIKALVIKTKSEGSTTLIVYQVQDEHIPQIIIEMIKSNTKIVSKRCLDIFRNSGESSKKNSVLLATSSPQEVYEKIFPDFRNFNWDDEFTSSQIVFCSYVTFQSSIHELVKVDLAEKQYIAMNDVIDF</sequence>
<dbReference type="EMBL" id="DS113229">
    <property type="protein sequence ID" value="EAY17591.1"/>
    <property type="molecule type" value="Genomic_DNA"/>
</dbReference>
<evidence type="ECO:0000313" key="2">
    <source>
        <dbReference type="EMBL" id="EAY17591.1"/>
    </source>
</evidence>
<dbReference type="AlphaFoldDB" id="A2DPZ5"/>
<name>A2DPZ5_TRIV3</name>
<feature type="compositionally biased region" description="Basic and acidic residues" evidence="1">
    <location>
        <begin position="38"/>
        <end position="53"/>
    </location>
</feature>
<accession>A2DPZ5</accession>
<feature type="compositionally biased region" description="Low complexity" evidence="1">
    <location>
        <begin position="59"/>
        <end position="68"/>
    </location>
</feature>
<evidence type="ECO:0000256" key="1">
    <source>
        <dbReference type="SAM" id="MobiDB-lite"/>
    </source>
</evidence>
<organism evidence="2 3">
    <name type="scientific">Trichomonas vaginalis (strain ATCC PRA-98 / G3)</name>
    <dbReference type="NCBI Taxonomy" id="412133"/>
    <lineage>
        <taxon>Eukaryota</taxon>
        <taxon>Metamonada</taxon>
        <taxon>Parabasalia</taxon>
        <taxon>Trichomonadida</taxon>
        <taxon>Trichomonadidae</taxon>
        <taxon>Trichomonas</taxon>
    </lineage>
</organism>
<feature type="region of interest" description="Disordered" evidence="1">
    <location>
        <begin position="35"/>
        <end position="92"/>
    </location>
</feature>
<dbReference type="VEuPathDB" id="TrichDB:TVAG_454190"/>
<dbReference type="VEuPathDB" id="TrichDB:TVAGG3_0552720"/>
<proteinExistence type="predicted"/>
<dbReference type="RefSeq" id="XP_001329726.1">
    <property type="nucleotide sequence ID" value="XM_001329691.1"/>
</dbReference>
<protein>
    <submittedName>
        <fullName evidence="2">Uncharacterized protein</fullName>
    </submittedName>
</protein>
<dbReference type="InParanoid" id="A2DPZ5"/>
<keyword evidence="3" id="KW-1185">Reference proteome</keyword>
<dbReference type="Proteomes" id="UP000001542">
    <property type="component" value="Unassembled WGS sequence"/>
</dbReference>
<reference evidence="2" key="2">
    <citation type="journal article" date="2007" name="Science">
        <title>Draft genome sequence of the sexually transmitted pathogen Trichomonas vaginalis.</title>
        <authorList>
            <person name="Carlton J.M."/>
            <person name="Hirt R.P."/>
            <person name="Silva J.C."/>
            <person name="Delcher A.L."/>
            <person name="Schatz M."/>
            <person name="Zhao Q."/>
            <person name="Wortman J.R."/>
            <person name="Bidwell S.L."/>
            <person name="Alsmark U.C.M."/>
            <person name="Besteiro S."/>
            <person name="Sicheritz-Ponten T."/>
            <person name="Noel C.J."/>
            <person name="Dacks J.B."/>
            <person name="Foster P.G."/>
            <person name="Simillion C."/>
            <person name="Van de Peer Y."/>
            <person name="Miranda-Saavedra D."/>
            <person name="Barton G.J."/>
            <person name="Westrop G.D."/>
            <person name="Mueller S."/>
            <person name="Dessi D."/>
            <person name="Fiori P.L."/>
            <person name="Ren Q."/>
            <person name="Paulsen I."/>
            <person name="Zhang H."/>
            <person name="Bastida-Corcuera F.D."/>
            <person name="Simoes-Barbosa A."/>
            <person name="Brown M.T."/>
            <person name="Hayes R.D."/>
            <person name="Mukherjee M."/>
            <person name="Okumura C.Y."/>
            <person name="Schneider R."/>
            <person name="Smith A.J."/>
            <person name="Vanacova S."/>
            <person name="Villalvazo M."/>
            <person name="Haas B.J."/>
            <person name="Pertea M."/>
            <person name="Feldblyum T.V."/>
            <person name="Utterback T.R."/>
            <person name="Shu C.L."/>
            <person name="Osoegawa K."/>
            <person name="de Jong P.J."/>
            <person name="Hrdy I."/>
            <person name="Horvathova L."/>
            <person name="Zubacova Z."/>
            <person name="Dolezal P."/>
            <person name="Malik S.B."/>
            <person name="Logsdon J.M. Jr."/>
            <person name="Henze K."/>
            <person name="Gupta A."/>
            <person name="Wang C.C."/>
            <person name="Dunne R.L."/>
            <person name="Upcroft J.A."/>
            <person name="Upcroft P."/>
            <person name="White O."/>
            <person name="Salzberg S.L."/>
            <person name="Tang P."/>
            <person name="Chiu C.-H."/>
            <person name="Lee Y.-S."/>
            <person name="Embley T.M."/>
            <person name="Coombs G.H."/>
            <person name="Mottram J.C."/>
            <person name="Tachezy J."/>
            <person name="Fraser-Liggett C.M."/>
            <person name="Johnson P.J."/>
        </authorList>
    </citation>
    <scope>NUCLEOTIDE SEQUENCE [LARGE SCALE GENOMIC DNA]</scope>
    <source>
        <strain evidence="2">G3</strain>
    </source>
</reference>
<evidence type="ECO:0000313" key="3">
    <source>
        <dbReference type="Proteomes" id="UP000001542"/>
    </source>
</evidence>
<gene>
    <name evidence="2" type="ORF">TVAG_454190</name>
</gene>
<reference evidence="2" key="1">
    <citation type="submission" date="2006-10" db="EMBL/GenBank/DDBJ databases">
        <authorList>
            <person name="Amadeo P."/>
            <person name="Zhao Q."/>
            <person name="Wortman J."/>
            <person name="Fraser-Liggett C."/>
            <person name="Carlton J."/>
        </authorList>
    </citation>
    <scope>NUCLEOTIDE SEQUENCE</scope>
    <source>
        <strain evidence="2">G3</strain>
    </source>
</reference>